<keyword evidence="1" id="KW-0472">Membrane</keyword>
<dbReference type="AlphaFoldDB" id="A0A327KVA3"/>
<protein>
    <recommendedName>
        <fullName evidence="5">Glycine zipper domain-containing protein</fullName>
    </recommendedName>
</protein>
<accession>A0A327KVA3</accession>
<evidence type="ECO:0000256" key="1">
    <source>
        <dbReference type="SAM" id="Phobius"/>
    </source>
</evidence>
<comment type="caution">
    <text evidence="3">The sequence shown here is derived from an EMBL/GenBank/DDBJ whole genome shotgun (WGS) entry which is preliminary data.</text>
</comment>
<evidence type="ECO:0008006" key="5">
    <source>
        <dbReference type="Google" id="ProtNLM"/>
    </source>
</evidence>
<feature type="chain" id="PRO_5016352415" description="Glycine zipper domain-containing protein" evidence="2">
    <location>
        <begin position="20"/>
        <end position="113"/>
    </location>
</feature>
<proteinExistence type="predicted"/>
<evidence type="ECO:0000313" key="4">
    <source>
        <dbReference type="Proteomes" id="UP000248863"/>
    </source>
</evidence>
<dbReference type="Proteomes" id="UP000248863">
    <property type="component" value="Unassembled WGS sequence"/>
</dbReference>
<keyword evidence="1" id="KW-0812">Transmembrane</keyword>
<gene>
    <name evidence="3" type="ORF">CH338_00765</name>
</gene>
<evidence type="ECO:0000313" key="3">
    <source>
        <dbReference type="EMBL" id="RAI42211.1"/>
    </source>
</evidence>
<evidence type="ECO:0000256" key="2">
    <source>
        <dbReference type="SAM" id="SignalP"/>
    </source>
</evidence>
<dbReference type="RefSeq" id="WP_111355130.1">
    <property type="nucleotide sequence ID" value="NZ_NHSK01000106.1"/>
</dbReference>
<keyword evidence="4" id="KW-1185">Reference proteome</keyword>
<feature type="signal peptide" evidence="2">
    <location>
        <begin position="1"/>
        <end position="19"/>
    </location>
</feature>
<sequence length="113" mass="12306">MKKPLAIAVAALIATTSFAPSKASAGDRGGAVAAGVIGGLAIGALAGASIAHQNRTYVYDEYLVTRRPKVHVYRYYGAPYYPSHYYDPDVEHHSEHDYVSGYHDGYRDAAEEW</sequence>
<organism evidence="3 4">
    <name type="scientific">Rhodoplanes elegans</name>
    <dbReference type="NCBI Taxonomy" id="29408"/>
    <lineage>
        <taxon>Bacteria</taxon>
        <taxon>Pseudomonadati</taxon>
        <taxon>Pseudomonadota</taxon>
        <taxon>Alphaproteobacteria</taxon>
        <taxon>Hyphomicrobiales</taxon>
        <taxon>Nitrobacteraceae</taxon>
        <taxon>Rhodoplanes</taxon>
    </lineage>
</organism>
<keyword evidence="1" id="KW-1133">Transmembrane helix</keyword>
<dbReference type="EMBL" id="NPEU01000003">
    <property type="protein sequence ID" value="RAI42211.1"/>
    <property type="molecule type" value="Genomic_DNA"/>
</dbReference>
<reference evidence="3 4" key="1">
    <citation type="submission" date="2017-07" db="EMBL/GenBank/DDBJ databases">
        <title>Draft Genome Sequences of Select Purple Nonsulfur Bacteria.</title>
        <authorList>
            <person name="Lasarre B."/>
            <person name="Mckinlay J.B."/>
        </authorList>
    </citation>
    <scope>NUCLEOTIDE SEQUENCE [LARGE SCALE GENOMIC DNA]</scope>
    <source>
        <strain evidence="3 4">DSM 11907</strain>
    </source>
</reference>
<feature type="transmembrane region" description="Helical" evidence="1">
    <location>
        <begin position="31"/>
        <end position="51"/>
    </location>
</feature>
<keyword evidence="2" id="KW-0732">Signal</keyword>
<name>A0A327KVA3_9BRAD</name>